<dbReference type="AlphaFoldDB" id="B5H0T7"/>
<keyword evidence="3" id="KW-1185">Reference proteome</keyword>
<organism evidence="2 3">
    <name type="scientific">Streptomyces clavuligerus</name>
    <dbReference type="NCBI Taxonomy" id="1901"/>
    <lineage>
        <taxon>Bacteria</taxon>
        <taxon>Bacillati</taxon>
        <taxon>Actinomycetota</taxon>
        <taxon>Actinomycetes</taxon>
        <taxon>Kitasatosporales</taxon>
        <taxon>Streptomycetaceae</taxon>
        <taxon>Streptomyces</taxon>
    </lineage>
</organism>
<name>B5H0T7_STRCL</name>
<sequence length="51" mass="5408">MPRPRGADQQYTAGRTSGVPGARPWLSLGDGRKPSPVARPGANRPRLAGNR</sequence>
<reference evidence="2 3" key="1">
    <citation type="journal article" date="2010" name="Genome Biol. Evol.">
        <title>The sequence of a 1.8-mb bacterial linear plasmid reveals a rich evolutionary reservoir of secondary metabolic pathways.</title>
        <authorList>
            <person name="Medema M.H."/>
            <person name="Trefzer A."/>
            <person name="Kovalchuk A."/>
            <person name="van den Berg M."/>
            <person name="Mueller U."/>
            <person name="Heijne W."/>
            <person name="Wu L."/>
            <person name="Alam M.T."/>
            <person name="Ronning C.M."/>
            <person name="Nierman W.C."/>
            <person name="Bovenberg R.A.L."/>
            <person name="Breitling R."/>
            <person name="Takano E."/>
        </authorList>
    </citation>
    <scope>NUCLEOTIDE SEQUENCE [LARGE SCALE GENOMIC DNA]</scope>
    <source>
        <strain evidence="3">ATCC 27064 / DSM 738 / JCM 4710 / NBRC 13307 / NCIMB 12785 / NRRL 3585 / VKM Ac-602</strain>
    </source>
</reference>
<protein>
    <submittedName>
        <fullName evidence="2">Uncharacterized protein</fullName>
    </submittedName>
</protein>
<dbReference type="EMBL" id="CM000913">
    <property type="protein sequence ID" value="EFG05201.1"/>
    <property type="molecule type" value="Genomic_DNA"/>
</dbReference>
<evidence type="ECO:0000313" key="2">
    <source>
        <dbReference type="EMBL" id="EFG05201.1"/>
    </source>
</evidence>
<feature type="region of interest" description="Disordered" evidence="1">
    <location>
        <begin position="1"/>
        <end position="51"/>
    </location>
</feature>
<accession>B5H0T7</accession>
<dbReference type="Proteomes" id="UP000002357">
    <property type="component" value="Chromosome"/>
</dbReference>
<evidence type="ECO:0000313" key="3">
    <source>
        <dbReference type="Proteomes" id="UP000002357"/>
    </source>
</evidence>
<evidence type="ECO:0000256" key="1">
    <source>
        <dbReference type="SAM" id="MobiDB-lite"/>
    </source>
</evidence>
<proteinExistence type="predicted"/>
<gene>
    <name evidence="2" type="ORF">SCLAV_0125</name>
</gene>